<evidence type="ECO:0000313" key="9">
    <source>
        <dbReference type="Proteomes" id="UP000029669"/>
    </source>
</evidence>
<dbReference type="HOGENOM" id="CLU_040020_1_0_9"/>
<evidence type="ECO:0000256" key="2">
    <source>
        <dbReference type="ARBA" id="ARBA00022448"/>
    </source>
</evidence>
<evidence type="ECO:0000256" key="5">
    <source>
        <dbReference type="ARBA" id="ARBA00023136"/>
    </source>
</evidence>
<evidence type="ECO:0000313" key="8">
    <source>
        <dbReference type="EMBL" id="AIS52915.1"/>
    </source>
</evidence>
<dbReference type="PANTHER" id="PTHR23518">
    <property type="entry name" value="C-METHYLTRANSFERASE"/>
    <property type="match status" value="1"/>
</dbReference>
<keyword evidence="3 6" id="KW-0812">Transmembrane</keyword>
<evidence type="ECO:0000259" key="7">
    <source>
        <dbReference type="PROSITE" id="PS50850"/>
    </source>
</evidence>
<sequence length="399" mass="43664">MVRQLENKEIKNNENNNIKVLGWVAFFGGLSQDMIVPILPTFYTQILGLSKEMVGLIEGSVTTVVSIMRIISGIVSDKIGKRKSIVFIGYLFSAVGRVLLPLANGAAMAFGLRLVDGIGKGTKDAPRDALVAKSSKMKNMGFSFGFQRMLDTLGSFLGPLITAGLMLLFAKYIDSIKYRLIFLIAGLVAFITIILIGLFVVEQKGERVSSSFKLDLSIFKGKFLLFFIVMLIFTLGNSSDAFLILRARSVGVKDSTIPIIIAMFNLFYALLSVPSGVLSDKIGRVNVIRLGWIIYAVTYLGFALAKLPWHIWVLYAIYGVYYSTTEGVAKSLVAHIVDDRNRGTAFGLYNASMGLLALPASFIAGYLWDNVSPAAPFYFGALCSIMAVALITLFKIEKS</sequence>
<dbReference type="Proteomes" id="UP000029669">
    <property type="component" value="Chromosome"/>
</dbReference>
<reference evidence="9" key="1">
    <citation type="journal article" date="2015" name="Genome Announc.">
        <title>Whole-Genome Sequences of 80 Environmental and Clinical Isolates of Burkholderia pseudomallei.</title>
        <authorList>
            <person name="Johnson S.L."/>
            <person name="Baker A.L."/>
            <person name="Chain P.S."/>
            <person name="Currie B.J."/>
            <person name="Daligault H.E."/>
            <person name="Davenport K.W."/>
            <person name="Davis C.B."/>
            <person name="Inglis T.J."/>
            <person name="Kaestli M."/>
            <person name="Koren S."/>
            <person name="Mayo M."/>
            <person name="Merritt A.J."/>
            <person name="Price E.P."/>
            <person name="Sarovich D.S."/>
            <person name="Warner J."/>
            <person name="Rosovitz M.J."/>
        </authorList>
    </citation>
    <scope>NUCLEOTIDE SEQUENCE [LARGE SCALE GENOMIC DNA]</scope>
    <source>
        <strain evidence="9">DSM 2030</strain>
    </source>
</reference>
<comment type="subcellular location">
    <subcellularLocation>
        <location evidence="1">Cell membrane</location>
        <topology evidence="1">Multi-pass membrane protein</topology>
    </subcellularLocation>
</comment>
<keyword evidence="4 6" id="KW-1133">Transmembrane helix</keyword>
<dbReference type="InterPro" id="IPR036259">
    <property type="entry name" value="MFS_trans_sf"/>
</dbReference>
<feature type="transmembrane region" description="Helical" evidence="6">
    <location>
        <begin position="348"/>
        <end position="368"/>
    </location>
</feature>
<dbReference type="EMBL" id="CP009170">
    <property type="protein sequence ID" value="AIS52915.1"/>
    <property type="molecule type" value="Genomic_DNA"/>
</dbReference>
<dbReference type="Pfam" id="PF07690">
    <property type="entry name" value="MFS_1"/>
    <property type="match status" value="1"/>
</dbReference>
<protein>
    <submittedName>
        <fullName evidence="8">Na+/melibiose symporter</fullName>
    </submittedName>
</protein>
<dbReference type="STRING" id="2325.TKV_c17640"/>
<feature type="domain" description="Major facilitator superfamily (MFS) profile" evidence="7">
    <location>
        <begin position="17"/>
        <end position="399"/>
    </location>
</feature>
<dbReference type="PROSITE" id="PS50850">
    <property type="entry name" value="MFS"/>
    <property type="match status" value="1"/>
</dbReference>
<accession>A0A097ASV4</accession>
<dbReference type="InterPro" id="IPR020846">
    <property type="entry name" value="MFS_dom"/>
</dbReference>
<feature type="transmembrane region" description="Helical" evidence="6">
    <location>
        <begin position="153"/>
        <end position="173"/>
    </location>
</feature>
<evidence type="ECO:0000256" key="4">
    <source>
        <dbReference type="ARBA" id="ARBA00022989"/>
    </source>
</evidence>
<gene>
    <name evidence="8" type="ORF">TKV_c17640</name>
</gene>
<feature type="transmembrane region" description="Helical" evidence="6">
    <location>
        <begin position="290"/>
        <end position="309"/>
    </location>
</feature>
<dbReference type="GO" id="GO:0022857">
    <property type="term" value="F:transmembrane transporter activity"/>
    <property type="evidence" value="ECO:0007669"/>
    <property type="project" value="InterPro"/>
</dbReference>
<organism evidence="8 9">
    <name type="scientific">Thermoanaerobacter kivui</name>
    <name type="common">Acetogenium kivui</name>
    <dbReference type="NCBI Taxonomy" id="2325"/>
    <lineage>
        <taxon>Bacteria</taxon>
        <taxon>Bacillati</taxon>
        <taxon>Bacillota</taxon>
        <taxon>Clostridia</taxon>
        <taxon>Thermoanaerobacterales</taxon>
        <taxon>Thermoanaerobacteraceae</taxon>
        <taxon>Thermoanaerobacter</taxon>
    </lineage>
</organism>
<feature type="transmembrane region" description="Helical" evidence="6">
    <location>
        <begin position="221"/>
        <end position="245"/>
    </location>
</feature>
<proteinExistence type="predicted"/>
<dbReference type="Gene3D" id="1.20.1250.20">
    <property type="entry name" value="MFS general substrate transporter like domains"/>
    <property type="match status" value="2"/>
</dbReference>
<evidence type="ECO:0000256" key="1">
    <source>
        <dbReference type="ARBA" id="ARBA00004651"/>
    </source>
</evidence>
<evidence type="ECO:0000256" key="6">
    <source>
        <dbReference type="SAM" id="Phobius"/>
    </source>
</evidence>
<dbReference type="SUPFAM" id="SSF103473">
    <property type="entry name" value="MFS general substrate transporter"/>
    <property type="match status" value="1"/>
</dbReference>
<feature type="transmembrane region" description="Helical" evidence="6">
    <location>
        <begin position="20"/>
        <end position="43"/>
    </location>
</feature>
<dbReference type="AlphaFoldDB" id="A0A097ASV4"/>
<keyword evidence="2" id="KW-0813">Transport</keyword>
<keyword evidence="5 6" id="KW-0472">Membrane</keyword>
<name>A0A097ASV4_THEKI</name>
<dbReference type="eggNOG" id="COG2814">
    <property type="taxonomic scope" value="Bacteria"/>
</dbReference>
<dbReference type="PANTHER" id="PTHR23518:SF2">
    <property type="entry name" value="MAJOR FACILITATOR SUPERFAMILY TRANSPORTER"/>
    <property type="match status" value="1"/>
</dbReference>
<dbReference type="GO" id="GO:0005886">
    <property type="term" value="C:plasma membrane"/>
    <property type="evidence" value="ECO:0007669"/>
    <property type="project" value="UniProtKB-SubCell"/>
</dbReference>
<dbReference type="CDD" id="cd17370">
    <property type="entry name" value="MFS_MJ1317_like"/>
    <property type="match status" value="1"/>
</dbReference>
<feature type="transmembrane region" description="Helical" evidence="6">
    <location>
        <begin position="257"/>
        <end position="278"/>
    </location>
</feature>
<dbReference type="KEGG" id="tki:TKV_c17640"/>
<feature type="transmembrane region" description="Helical" evidence="6">
    <location>
        <begin position="180"/>
        <end position="201"/>
    </location>
</feature>
<feature type="transmembrane region" description="Helical" evidence="6">
    <location>
        <begin position="374"/>
        <end position="394"/>
    </location>
</feature>
<dbReference type="InterPro" id="IPR011701">
    <property type="entry name" value="MFS"/>
</dbReference>
<keyword evidence="9" id="KW-1185">Reference proteome</keyword>
<evidence type="ECO:0000256" key="3">
    <source>
        <dbReference type="ARBA" id="ARBA00022692"/>
    </source>
</evidence>
<feature type="transmembrane region" description="Helical" evidence="6">
    <location>
        <begin position="55"/>
        <end position="75"/>
    </location>
</feature>